<keyword evidence="1" id="KW-0175">Coiled coil</keyword>
<feature type="coiled-coil region" evidence="1">
    <location>
        <begin position="53"/>
        <end position="80"/>
    </location>
</feature>
<accession>A0A6M3ZP34</accession>
<proteinExistence type="predicted"/>
<protein>
    <submittedName>
        <fullName evidence="2">Uncharacterized protein</fullName>
    </submittedName>
</protein>
<name>A0A6M3ZP34_9BURK</name>
<sequence length="116" mass="13161">MNLAYEEEQTAQAQTAVLADTLDNEPAELVAQLSHRILILQQQAQSLMCFPANRDGKQQRQLLQQQIRNLYQQLFVLEQQQAQRRMRSENYLSMALSVAAHAAHQHAHGETLAPAL</sequence>
<dbReference type="RefSeq" id="WP_017455201.1">
    <property type="nucleotide sequence ID" value="NZ_CP008956.1"/>
</dbReference>
<dbReference type="AlphaFoldDB" id="A0A6M3ZP34"/>
<reference evidence="2 3" key="1">
    <citation type="journal article" date="2012" name="J. Bacteriol.">
        <title>Genome sequence of the pathogenic Herbaspirillum seropedicae strain Os34, isolated from rice roots.</title>
        <authorList>
            <person name="Ye W."/>
            <person name="Ye S."/>
            <person name="Liu J."/>
            <person name="Chang S."/>
            <person name="Chen M."/>
            <person name="Zhu B."/>
            <person name="Guo L."/>
            <person name="An Q."/>
        </authorList>
    </citation>
    <scope>NUCLEOTIDE SEQUENCE [LARGE SCALE GENOMIC DNA]</scope>
    <source>
        <strain evidence="2 3">Os34</strain>
    </source>
</reference>
<dbReference type="Proteomes" id="UP000501648">
    <property type="component" value="Chromosome"/>
</dbReference>
<dbReference type="EMBL" id="CP008956">
    <property type="protein sequence ID" value="QJQ00374.1"/>
    <property type="molecule type" value="Genomic_DNA"/>
</dbReference>
<evidence type="ECO:0000313" key="3">
    <source>
        <dbReference type="Proteomes" id="UP000501648"/>
    </source>
</evidence>
<evidence type="ECO:0000313" key="2">
    <source>
        <dbReference type="EMBL" id="QJQ00374.1"/>
    </source>
</evidence>
<gene>
    <name evidence="2" type="ORF">C798_09040</name>
</gene>
<organism evidence="2 3">
    <name type="scientific">Herbaspirillum rubrisubalbicans Os34</name>
    <dbReference type="NCBI Taxonomy" id="1235827"/>
    <lineage>
        <taxon>Bacteria</taxon>
        <taxon>Pseudomonadati</taxon>
        <taxon>Pseudomonadota</taxon>
        <taxon>Betaproteobacteria</taxon>
        <taxon>Burkholderiales</taxon>
        <taxon>Oxalobacteraceae</taxon>
        <taxon>Herbaspirillum</taxon>
    </lineage>
</organism>
<evidence type="ECO:0000256" key="1">
    <source>
        <dbReference type="SAM" id="Coils"/>
    </source>
</evidence>